<feature type="transmembrane region" description="Helical" evidence="6">
    <location>
        <begin position="276"/>
        <end position="294"/>
    </location>
</feature>
<feature type="transmembrane region" description="Helical" evidence="6">
    <location>
        <begin position="357"/>
        <end position="380"/>
    </location>
</feature>
<feature type="transmembrane region" description="Helical" evidence="6">
    <location>
        <begin position="59"/>
        <end position="80"/>
    </location>
</feature>
<feature type="transmembrane region" description="Helical" evidence="6">
    <location>
        <begin position="101"/>
        <end position="126"/>
    </location>
</feature>
<keyword evidence="4 6" id="KW-1133">Transmembrane helix</keyword>
<proteinExistence type="predicted"/>
<keyword evidence="5 6" id="KW-0472">Membrane</keyword>
<evidence type="ECO:0000256" key="2">
    <source>
        <dbReference type="ARBA" id="ARBA00022475"/>
    </source>
</evidence>
<feature type="transmembrane region" description="Helical" evidence="6">
    <location>
        <begin position="20"/>
        <end position="39"/>
    </location>
</feature>
<dbReference type="AlphaFoldDB" id="A0A9Q2WWX4"/>
<evidence type="ECO:0000313" key="8">
    <source>
        <dbReference type="EMBL" id="MDB7082803.1"/>
    </source>
</evidence>
<feature type="transmembrane region" description="Helical" evidence="6">
    <location>
        <begin position="198"/>
        <end position="217"/>
    </location>
</feature>
<dbReference type="InterPro" id="IPR003838">
    <property type="entry name" value="ABC3_permease_C"/>
</dbReference>
<accession>A0A9Q2WWX4</accession>
<sequence>MGLIKLAIRSLKTDFLKSLFYFLSFVLTTIFIFLFFNLTLNPSTGINLGGNDAKLITTIAAFVILIAMVCVFMANDFYVLAKTKDVSIVLMSGASVYQVGIYLLLQSTIIMFLAIPIGFVISYPLVPLVNNLLFMVFDYQGSLNYISSNTFMATAIILFCEIGWCTLLNMGYCYRTSINKMVTANVKIEKFGIGVKKLSNRIYLVLFILPMIVFPFLNDTASHLLIALIGIIGVYGLVKNIIPEFIENRQTNESLEDRCLLITLGNVRYDLEKVRMLVLVITIAAIILMCTTIYTLDTPLISMVTLMSYFSVMVLLSITTIFKVGMELQGRKRSFLNLYHMGYDLKDLKKIIDLEMIIFYGLIIVIPLLYQIIILIKLYSLGLINFYLVGGLLLIQIIPMLVCMIICTLMYQKVLPEPTI</sequence>
<protein>
    <recommendedName>
        <fullName evidence="7">ABC3 transporter permease C-terminal domain-containing protein</fullName>
    </recommendedName>
</protein>
<evidence type="ECO:0000256" key="5">
    <source>
        <dbReference type="ARBA" id="ARBA00023136"/>
    </source>
</evidence>
<dbReference type="GO" id="GO:0005886">
    <property type="term" value="C:plasma membrane"/>
    <property type="evidence" value="ECO:0007669"/>
    <property type="project" value="UniProtKB-SubCell"/>
</dbReference>
<evidence type="ECO:0000259" key="7">
    <source>
        <dbReference type="Pfam" id="PF02687"/>
    </source>
</evidence>
<gene>
    <name evidence="8" type="ORF">PM738_03240</name>
</gene>
<feature type="transmembrane region" description="Helical" evidence="6">
    <location>
        <begin position="223"/>
        <end position="242"/>
    </location>
</feature>
<evidence type="ECO:0000256" key="3">
    <source>
        <dbReference type="ARBA" id="ARBA00022692"/>
    </source>
</evidence>
<keyword evidence="2" id="KW-1003">Cell membrane</keyword>
<dbReference type="Pfam" id="PF02687">
    <property type="entry name" value="FtsX"/>
    <property type="match status" value="1"/>
</dbReference>
<reference evidence="8" key="1">
    <citation type="submission" date="2023-01" db="EMBL/GenBank/DDBJ databases">
        <title>Human gut microbiome strain richness.</title>
        <authorList>
            <person name="Chen-Liaw A."/>
        </authorList>
    </citation>
    <scope>NUCLEOTIDE SEQUENCE</scope>
    <source>
        <strain evidence="8">1001217st2_G6_1001217B_191108</strain>
    </source>
</reference>
<dbReference type="Proteomes" id="UP001211987">
    <property type="component" value="Unassembled WGS sequence"/>
</dbReference>
<feature type="transmembrane region" description="Helical" evidence="6">
    <location>
        <begin position="146"/>
        <end position="172"/>
    </location>
</feature>
<dbReference type="RefSeq" id="WP_117792023.1">
    <property type="nucleotide sequence ID" value="NZ_CAACVM010000003.1"/>
</dbReference>
<evidence type="ECO:0000313" key="9">
    <source>
        <dbReference type="Proteomes" id="UP001211987"/>
    </source>
</evidence>
<evidence type="ECO:0000256" key="6">
    <source>
        <dbReference type="SAM" id="Phobius"/>
    </source>
</evidence>
<evidence type="ECO:0000256" key="1">
    <source>
        <dbReference type="ARBA" id="ARBA00004651"/>
    </source>
</evidence>
<organism evidence="8 9">
    <name type="scientific">Thomasclavelia ramosa</name>
    <dbReference type="NCBI Taxonomy" id="1547"/>
    <lineage>
        <taxon>Bacteria</taxon>
        <taxon>Bacillati</taxon>
        <taxon>Bacillota</taxon>
        <taxon>Erysipelotrichia</taxon>
        <taxon>Erysipelotrichales</taxon>
        <taxon>Coprobacillaceae</taxon>
        <taxon>Thomasclavelia</taxon>
    </lineage>
</organism>
<feature type="domain" description="ABC3 transporter permease C-terminal" evidence="7">
    <location>
        <begin position="58"/>
        <end position="168"/>
    </location>
</feature>
<dbReference type="EMBL" id="JAQLKE010000004">
    <property type="protein sequence ID" value="MDB7082803.1"/>
    <property type="molecule type" value="Genomic_DNA"/>
</dbReference>
<evidence type="ECO:0000256" key="4">
    <source>
        <dbReference type="ARBA" id="ARBA00022989"/>
    </source>
</evidence>
<name>A0A9Q2WWX4_9FIRM</name>
<comment type="caution">
    <text evidence="8">The sequence shown here is derived from an EMBL/GenBank/DDBJ whole genome shotgun (WGS) entry which is preliminary data.</text>
</comment>
<feature type="transmembrane region" description="Helical" evidence="6">
    <location>
        <begin position="300"/>
        <end position="322"/>
    </location>
</feature>
<keyword evidence="3 6" id="KW-0812">Transmembrane</keyword>
<comment type="subcellular location">
    <subcellularLocation>
        <location evidence="1">Cell membrane</location>
        <topology evidence="1">Multi-pass membrane protein</topology>
    </subcellularLocation>
</comment>
<feature type="transmembrane region" description="Helical" evidence="6">
    <location>
        <begin position="386"/>
        <end position="411"/>
    </location>
</feature>